<dbReference type="AlphaFoldDB" id="A0AAW1P6I8"/>
<dbReference type="EMBL" id="JALJOQ010000034">
    <property type="protein sequence ID" value="KAK9807086.1"/>
    <property type="molecule type" value="Genomic_DNA"/>
</dbReference>
<dbReference type="Gene3D" id="3.40.30.10">
    <property type="entry name" value="Glutaredoxin"/>
    <property type="match status" value="1"/>
</dbReference>
<keyword evidence="3" id="KW-1185">Reference proteome</keyword>
<dbReference type="InterPro" id="IPR036249">
    <property type="entry name" value="Thioredoxin-like_sf"/>
</dbReference>
<feature type="domain" description="GST N-terminal" evidence="1">
    <location>
        <begin position="12"/>
        <end position="78"/>
    </location>
</feature>
<dbReference type="InterPro" id="IPR004045">
    <property type="entry name" value="Glutathione_S-Trfase_N"/>
</dbReference>
<sequence length="242" mass="27246">MTAPELYDLAPSPWSLRARWALHHHEIKHLKHDYQPFIGELAFRWKLWDWTGKVTTPALITSSGSVRDGLAIARWAESHSTLSAASPLFPEGSLSDILRFDQQCLKRLKRSFFPEKAVDLLGERILGLLGTVILTLFARKYRSISTATSKQEAENWLVECKGRLKPGTYVLGAFTFADIAAAITIEYLHTTNAIGKQALGDEWARLPADVSHLVDDNLVAYCSWIYEKHFPASCPRIKKLGK</sequence>
<comment type="caution">
    <text evidence="2">The sequence shown here is derived from an EMBL/GenBank/DDBJ whole genome shotgun (WGS) entry which is preliminary data.</text>
</comment>
<gene>
    <name evidence="2" type="ORF">WJX73_003292</name>
</gene>
<dbReference type="InterPro" id="IPR036282">
    <property type="entry name" value="Glutathione-S-Trfase_C_sf"/>
</dbReference>
<organism evidence="2 3">
    <name type="scientific">Symbiochloris irregularis</name>
    <dbReference type="NCBI Taxonomy" id="706552"/>
    <lineage>
        <taxon>Eukaryota</taxon>
        <taxon>Viridiplantae</taxon>
        <taxon>Chlorophyta</taxon>
        <taxon>core chlorophytes</taxon>
        <taxon>Trebouxiophyceae</taxon>
        <taxon>Trebouxiales</taxon>
        <taxon>Trebouxiaceae</taxon>
        <taxon>Symbiochloris</taxon>
    </lineage>
</organism>
<dbReference type="Gene3D" id="1.20.1050.10">
    <property type="match status" value="1"/>
</dbReference>
<dbReference type="SUPFAM" id="SSF47616">
    <property type="entry name" value="GST C-terminal domain-like"/>
    <property type="match status" value="1"/>
</dbReference>
<dbReference type="Pfam" id="PF13409">
    <property type="entry name" value="GST_N_2"/>
    <property type="match status" value="1"/>
</dbReference>
<evidence type="ECO:0000313" key="2">
    <source>
        <dbReference type="EMBL" id="KAK9807086.1"/>
    </source>
</evidence>
<dbReference type="Proteomes" id="UP001465755">
    <property type="component" value="Unassembled WGS sequence"/>
</dbReference>
<protein>
    <recommendedName>
        <fullName evidence="1">GST N-terminal domain-containing protein</fullName>
    </recommendedName>
</protein>
<reference evidence="2 3" key="1">
    <citation type="journal article" date="2024" name="Nat. Commun.">
        <title>Phylogenomics reveals the evolutionary origins of lichenization in chlorophyte algae.</title>
        <authorList>
            <person name="Puginier C."/>
            <person name="Libourel C."/>
            <person name="Otte J."/>
            <person name="Skaloud P."/>
            <person name="Haon M."/>
            <person name="Grisel S."/>
            <person name="Petersen M."/>
            <person name="Berrin J.G."/>
            <person name="Delaux P.M."/>
            <person name="Dal Grande F."/>
            <person name="Keller J."/>
        </authorList>
    </citation>
    <scope>NUCLEOTIDE SEQUENCE [LARGE SCALE GENOMIC DNA]</scope>
    <source>
        <strain evidence="2 3">SAG 2036</strain>
    </source>
</reference>
<dbReference type="SUPFAM" id="SSF52833">
    <property type="entry name" value="Thioredoxin-like"/>
    <property type="match status" value="1"/>
</dbReference>
<proteinExistence type="predicted"/>
<evidence type="ECO:0000313" key="3">
    <source>
        <dbReference type="Proteomes" id="UP001465755"/>
    </source>
</evidence>
<accession>A0AAW1P6I8</accession>
<dbReference type="CDD" id="cd00570">
    <property type="entry name" value="GST_N_family"/>
    <property type="match status" value="1"/>
</dbReference>
<name>A0AAW1P6I8_9CHLO</name>
<evidence type="ECO:0000259" key="1">
    <source>
        <dbReference type="Pfam" id="PF13409"/>
    </source>
</evidence>